<dbReference type="KEGG" id="ssam:E3D00_05190"/>
<proteinExistence type="predicted"/>
<keyword evidence="1" id="KW-0812">Transmembrane</keyword>
<dbReference type="RefSeq" id="WP_141460562.1">
    <property type="nucleotide sequence ID" value="NZ_CP038141.1"/>
</dbReference>
<feature type="transmembrane region" description="Helical" evidence="1">
    <location>
        <begin position="12"/>
        <end position="32"/>
    </location>
</feature>
<dbReference type="AlphaFoldDB" id="A0A4Y6ULW5"/>
<keyword evidence="1" id="KW-1133">Transmembrane helix</keyword>
<dbReference type="EMBL" id="CP038141">
    <property type="protein sequence ID" value="QDH17025.1"/>
    <property type="molecule type" value="Genomic_DNA"/>
</dbReference>
<keyword evidence="3" id="KW-1185">Reference proteome</keyword>
<name>A0A4Y6ULW5_9PROT</name>
<protein>
    <submittedName>
        <fullName evidence="2">Uncharacterized protein</fullName>
    </submittedName>
</protein>
<dbReference type="OrthoDB" id="7282626at2"/>
<accession>A0A4Y6ULW5</accession>
<reference evidence="2 3" key="1">
    <citation type="submission" date="2019-03" db="EMBL/GenBank/DDBJ databases">
        <title>The complete genome sequence of Swingsia samuiensis NBRC107927(T).</title>
        <authorList>
            <person name="Chua K.-O."/>
            <person name="Chan K.-G."/>
            <person name="See-Too W.-S."/>
        </authorList>
    </citation>
    <scope>NUCLEOTIDE SEQUENCE [LARGE SCALE GENOMIC DNA]</scope>
    <source>
        <strain evidence="2 3">AH83</strain>
    </source>
</reference>
<organism evidence="2 3">
    <name type="scientific">Swingsia samuiensis</name>
    <dbReference type="NCBI Taxonomy" id="1293412"/>
    <lineage>
        <taxon>Bacteria</taxon>
        <taxon>Pseudomonadati</taxon>
        <taxon>Pseudomonadota</taxon>
        <taxon>Alphaproteobacteria</taxon>
        <taxon>Acetobacterales</taxon>
        <taxon>Acetobacteraceae</taxon>
        <taxon>Swingsia</taxon>
    </lineage>
</organism>
<keyword evidence="1" id="KW-0472">Membrane</keyword>
<dbReference type="Proteomes" id="UP000316313">
    <property type="component" value="Chromosome"/>
</dbReference>
<evidence type="ECO:0000313" key="2">
    <source>
        <dbReference type="EMBL" id="QDH17025.1"/>
    </source>
</evidence>
<sequence>MRDLRQSKGYWGIFIPLFLLALVVRLSFGGLVSPQSVFDDPLQELDQLTVFCDHAVLHGQDIPVPHHTSHDDQKDGLFLLADSLELLSLSVIFVLFFAYVVFELSRKWVFPTIRGPPFRQKSAFCPQGPPV</sequence>
<evidence type="ECO:0000313" key="3">
    <source>
        <dbReference type="Proteomes" id="UP000316313"/>
    </source>
</evidence>
<feature type="transmembrane region" description="Helical" evidence="1">
    <location>
        <begin position="86"/>
        <end position="104"/>
    </location>
</feature>
<evidence type="ECO:0000256" key="1">
    <source>
        <dbReference type="SAM" id="Phobius"/>
    </source>
</evidence>
<gene>
    <name evidence="2" type="ORF">E3D00_05190</name>
</gene>